<evidence type="ECO:0000256" key="11">
    <source>
        <dbReference type="ARBA" id="ARBA00022968"/>
    </source>
</evidence>
<dbReference type="PANTHER" id="PTHR12871">
    <property type="entry name" value="BETA-1,2-N-ACETYLGLUCOSAMINYLTRANSFERASE II"/>
    <property type="match status" value="1"/>
</dbReference>
<evidence type="ECO:0000256" key="14">
    <source>
        <dbReference type="ARBA" id="ARBA00023136"/>
    </source>
</evidence>
<evidence type="ECO:0000256" key="6">
    <source>
        <dbReference type="ARBA" id="ARBA00014817"/>
    </source>
</evidence>
<comment type="cofactor">
    <cofactor evidence="1 24">
        <name>Mn(2+)</name>
        <dbReference type="ChEBI" id="CHEBI:29035"/>
    </cofactor>
</comment>
<keyword evidence="11" id="KW-0735">Signal-anchor</keyword>
<keyword evidence="10 24" id="KW-0479">Metal-binding</keyword>
<dbReference type="GO" id="GO:0046872">
    <property type="term" value="F:metal ion binding"/>
    <property type="evidence" value="ECO:0007669"/>
    <property type="project" value="UniProtKB-KW"/>
</dbReference>
<feature type="binding site" evidence="24">
    <location>
        <position position="512"/>
    </location>
    <ligand>
        <name>Mn(2+)</name>
        <dbReference type="ChEBI" id="CHEBI:29035"/>
    </ligand>
</feature>
<evidence type="ECO:0000256" key="20">
    <source>
        <dbReference type="ARBA" id="ARBA00032552"/>
    </source>
</evidence>
<feature type="disulfide bond" evidence="25">
    <location>
        <begin position="339"/>
        <end position="351"/>
    </location>
</feature>
<keyword evidence="8 27" id="KW-0808">Transferase</keyword>
<dbReference type="EC" id="2.4.1.143" evidence="5"/>
<name>A0A423SFB3_PENVA</name>
<keyword evidence="17 24" id="KW-0464">Manganese</keyword>
<keyword evidence="7 27" id="KW-0328">Glycosyltransferase</keyword>
<accession>A0A423SFB3</accession>
<keyword evidence="12" id="KW-1133">Transmembrane helix</keyword>
<feature type="disulfide bond" evidence="25">
    <location>
        <begin position="424"/>
        <end position="427"/>
    </location>
</feature>
<dbReference type="GO" id="GO:0006487">
    <property type="term" value="P:protein N-linked glycosylation"/>
    <property type="evidence" value="ECO:0007669"/>
    <property type="project" value="TreeGrafter"/>
</dbReference>
<keyword evidence="28" id="KW-1185">Reference proteome</keyword>
<dbReference type="Gene3D" id="3.90.550.10">
    <property type="entry name" value="Spore Coat Polysaccharide Biosynthesis Protein SpsA, Chain A"/>
    <property type="match status" value="1"/>
</dbReference>
<feature type="binding site" evidence="23">
    <location>
        <begin position="266"/>
        <end position="270"/>
    </location>
    <ligand>
        <name>substrate</name>
    </ligand>
</feature>
<dbReference type="InterPro" id="IPR029044">
    <property type="entry name" value="Nucleotide-diphossugar_trans"/>
</dbReference>
<evidence type="ECO:0000256" key="1">
    <source>
        <dbReference type="ARBA" id="ARBA00001936"/>
    </source>
</evidence>
<keyword evidence="9" id="KW-0812">Transmembrane</keyword>
<evidence type="ECO:0000256" key="26">
    <source>
        <dbReference type="SAM" id="MobiDB-lite"/>
    </source>
</evidence>
<organism evidence="27 28">
    <name type="scientific">Penaeus vannamei</name>
    <name type="common">Whiteleg shrimp</name>
    <name type="synonym">Litopenaeus vannamei</name>
    <dbReference type="NCBI Taxonomy" id="6689"/>
    <lineage>
        <taxon>Eukaryota</taxon>
        <taxon>Metazoa</taxon>
        <taxon>Ecdysozoa</taxon>
        <taxon>Arthropoda</taxon>
        <taxon>Crustacea</taxon>
        <taxon>Multicrustacea</taxon>
        <taxon>Malacostraca</taxon>
        <taxon>Eumalacostraca</taxon>
        <taxon>Eucarida</taxon>
        <taxon>Decapoda</taxon>
        <taxon>Dendrobranchiata</taxon>
        <taxon>Penaeoidea</taxon>
        <taxon>Penaeidae</taxon>
        <taxon>Penaeus</taxon>
    </lineage>
</organism>
<evidence type="ECO:0000256" key="5">
    <source>
        <dbReference type="ARBA" id="ARBA00012613"/>
    </source>
</evidence>
<dbReference type="PANTHER" id="PTHR12871:SF0">
    <property type="entry name" value="ALPHA-1,6-MANNOSYL-GLYCOPROTEIN 2-BETA-N-ACETYLGLUCOSAMINYLTRANSFERASE"/>
    <property type="match status" value="1"/>
</dbReference>
<reference evidence="27 28" key="2">
    <citation type="submission" date="2019-01" db="EMBL/GenBank/DDBJ databases">
        <title>The decoding of complex shrimp genome reveals the adaptation for benthos swimmer, frequently molting mechanism and breeding impact on genome.</title>
        <authorList>
            <person name="Sun Y."/>
            <person name="Gao Y."/>
            <person name="Yu Y."/>
        </authorList>
    </citation>
    <scope>NUCLEOTIDE SEQUENCE [LARGE SCALE GENOMIC DNA]</scope>
    <source>
        <tissue evidence="27">Muscle</tissue>
    </source>
</reference>
<evidence type="ECO:0000256" key="13">
    <source>
        <dbReference type="ARBA" id="ARBA00023034"/>
    </source>
</evidence>
<feature type="compositionally biased region" description="Basic and acidic residues" evidence="26">
    <location>
        <begin position="116"/>
        <end position="145"/>
    </location>
</feature>
<evidence type="ECO:0000256" key="22">
    <source>
        <dbReference type="ARBA" id="ARBA00093257"/>
    </source>
</evidence>
<dbReference type="GO" id="GO:0009312">
    <property type="term" value="P:oligosaccharide biosynthetic process"/>
    <property type="evidence" value="ECO:0007669"/>
    <property type="project" value="InterPro"/>
</dbReference>
<dbReference type="GO" id="GO:0005795">
    <property type="term" value="C:Golgi stack"/>
    <property type="evidence" value="ECO:0007669"/>
    <property type="project" value="InterPro"/>
</dbReference>
<feature type="binding site" evidence="24">
    <location>
        <position position="402"/>
    </location>
    <ligand>
        <name>Mn(2+)</name>
        <dbReference type="ChEBI" id="CHEBI:29035"/>
    </ligand>
</feature>
<dbReference type="Pfam" id="PF05060">
    <property type="entry name" value="MGAT2"/>
    <property type="match status" value="1"/>
</dbReference>
<evidence type="ECO:0000256" key="9">
    <source>
        <dbReference type="ARBA" id="ARBA00022692"/>
    </source>
</evidence>
<evidence type="ECO:0000256" key="7">
    <source>
        <dbReference type="ARBA" id="ARBA00022676"/>
    </source>
</evidence>
<keyword evidence="13" id="KW-0333">Golgi apparatus</keyword>
<evidence type="ECO:0000313" key="28">
    <source>
        <dbReference type="Proteomes" id="UP000283509"/>
    </source>
</evidence>
<evidence type="ECO:0000256" key="19">
    <source>
        <dbReference type="ARBA" id="ARBA00031203"/>
    </source>
</evidence>
<comment type="subcellular location">
    <subcellularLocation>
        <location evidence="2">Golgi apparatus membrane</location>
        <topology evidence="2">Single-pass type II membrane protein</topology>
    </subcellularLocation>
</comment>
<protein>
    <recommendedName>
        <fullName evidence="6">Alpha-1,6-mannosyl-glycoprotein 2-beta-N-acetylglucosaminyltransferase</fullName>
        <ecNumber evidence="5">2.4.1.143</ecNumber>
    </recommendedName>
    <alternativeName>
        <fullName evidence="21">Beta-1,2-N-acetylglucosaminyltransferase II</fullName>
    </alternativeName>
    <alternativeName>
        <fullName evidence="20">GlcNAc-T II</fullName>
    </alternativeName>
    <alternativeName>
        <fullName evidence="19">Mannoside acetylglucosaminyltransferase 2</fullName>
    </alternativeName>
    <alternativeName>
        <fullName evidence="18">N-glycosyl-oligosaccharide-glycoprotein N-acetylglucosaminyltransferase II</fullName>
    </alternativeName>
</protein>
<evidence type="ECO:0000256" key="12">
    <source>
        <dbReference type="ARBA" id="ARBA00022989"/>
    </source>
</evidence>
<evidence type="ECO:0000256" key="10">
    <source>
        <dbReference type="ARBA" id="ARBA00022723"/>
    </source>
</evidence>
<evidence type="ECO:0000256" key="15">
    <source>
        <dbReference type="ARBA" id="ARBA00023157"/>
    </source>
</evidence>
<comment type="catalytic activity">
    <reaction evidence="22">
        <text>an N(4)-{beta-D-GlcNAc-(1-&gt;2)-alpha-D-Man-(1-&gt;3)-[alpha-D-Man-(1-&gt;6)]-beta-D-Man-(1-&gt;4)-beta-D-GlcNAc-(1-&gt;4)-beta-D-GlcNAc}-L-asparaginyl-[protein] + UDP-N-acetyl-alpha-D-glucosamine = N(4)-{beta-D-GlcNAc-(1-&gt;2)-alpha-D-Man-(1-&gt;3)-[beta-D-GlcNAc-(1-&gt;2)-alpha-D-Man-(1-&gt;6)]-beta-D-Man-(1-&gt;4)-beta-D-GlcNAc-(1-&gt;4)-beta-D-GlcNAc}-L-asparaginyl-[protein] + UDP + H(+)</text>
        <dbReference type="Rhea" id="RHEA:12941"/>
        <dbReference type="Rhea" id="RHEA-COMP:13526"/>
        <dbReference type="Rhea" id="RHEA-COMP:14369"/>
        <dbReference type="ChEBI" id="CHEBI:15378"/>
        <dbReference type="ChEBI" id="CHEBI:57705"/>
        <dbReference type="ChEBI" id="CHEBI:58223"/>
        <dbReference type="ChEBI" id="CHEBI:60615"/>
        <dbReference type="ChEBI" id="CHEBI:60651"/>
        <dbReference type="EC" id="2.4.1.143"/>
    </reaction>
</comment>
<reference evidence="27 28" key="1">
    <citation type="submission" date="2018-04" db="EMBL/GenBank/DDBJ databases">
        <authorList>
            <person name="Zhang X."/>
            <person name="Yuan J."/>
            <person name="Li F."/>
            <person name="Xiang J."/>
        </authorList>
    </citation>
    <scope>NUCLEOTIDE SEQUENCE [LARGE SCALE GENOMIC DNA]</scope>
    <source>
        <tissue evidence="27">Muscle</tissue>
    </source>
</reference>
<evidence type="ECO:0000256" key="25">
    <source>
        <dbReference type="PIRSR" id="PIRSR607754-3"/>
    </source>
</evidence>
<proteinExistence type="inferred from homology"/>
<dbReference type="Proteomes" id="UP000283509">
    <property type="component" value="Unassembled WGS sequence"/>
</dbReference>
<dbReference type="AlphaFoldDB" id="A0A423SFB3"/>
<evidence type="ECO:0000256" key="4">
    <source>
        <dbReference type="ARBA" id="ARBA00011011"/>
    </source>
</evidence>
<dbReference type="GO" id="GO:0008455">
    <property type="term" value="F:alpha-1,6-mannosylglycoprotein 2-beta-N-acetylglucosaminyltransferase activity"/>
    <property type="evidence" value="ECO:0007669"/>
    <property type="project" value="UniProtKB-EC"/>
</dbReference>
<keyword evidence="16" id="KW-0325">Glycoprotein</keyword>
<keyword evidence="15 25" id="KW-1015">Disulfide bond</keyword>
<evidence type="ECO:0000256" key="23">
    <source>
        <dbReference type="PIRSR" id="PIRSR607754-1"/>
    </source>
</evidence>
<dbReference type="EMBL" id="QCYY01003524">
    <property type="protein sequence ID" value="ROT62926.1"/>
    <property type="molecule type" value="Genomic_DNA"/>
</dbReference>
<comment type="pathway">
    <text evidence="3">Protein modification; protein glycosylation.</text>
</comment>
<dbReference type="OrthoDB" id="6019616at2759"/>
<sequence>MMGPWSRHPRKPLAILVVVWLLLTIRLNVYIPSVKVSRVSAQNGSLLCQIPDDALTTGDSRFDEYIQERSPRRDLHNSPRIEDLTLIHRDNEAKSSEHKDNEGANAPREAQGNRESNPEVQEKQESDISETHHDKGPNPEKEQNKESNPYGMRQYQDSNPETHQKDKDENFEMPKKESNHLSVAGATPGDSAGRVAEIRPDLFLRSETRRKGPVLSHDLDPSEVLIQQEEISTLKARIETLNLEQRIFNTHLFGSVTASTTILLVQVHKRLEYLTQLVESMKGVRGINDTLVVFSHDFWDDHINAFVQNISEFRVMQMFLPYSMQLHPAAFPGRDPRDCVWNMPRDSDQDCLNKAWPDKYGHYREPQFTQIKHHWWWKINRVFDELRVTKGWTGVVLSLEEDHYLLPDTLHVLNLLLHQRPSVCPTCHVIGLGNYQVKKALPEKMLMGDWPVSGYNLGYTLDRHAWETIKKLSDVFCTYDDYNWDLTLSYMALQRIQPRLGMLRVELSRVAHIGTW</sequence>
<evidence type="ECO:0000256" key="17">
    <source>
        <dbReference type="ARBA" id="ARBA00023211"/>
    </source>
</evidence>
<evidence type="ECO:0000256" key="18">
    <source>
        <dbReference type="ARBA" id="ARBA00029663"/>
    </source>
</evidence>
<evidence type="ECO:0000256" key="24">
    <source>
        <dbReference type="PIRSR" id="PIRSR607754-2"/>
    </source>
</evidence>
<feature type="region of interest" description="Disordered" evidence="26">
    <location>
        <begin position="67"/>
        <end position="167"/>
    </location>
</feature>
<evidence type="ECO:0000256" key="16">
    <source>
        <dbReference type="ARBA" id="ARBA00023180"/>
    </source>
</evidence>
<evidence type="ECO:0000256" key="21">
    <source>
        <dbReference type="ARBA" id="ARBA00032915"/>
    </source>
</evidence>
<evidence type="ECO:0000256" key="2">
    <source>
        <dbReference type="ARBA" id="ARBA00004323"/>
    </source>
</evidence>
<dbReference type="UniPathway" id="UPA00378"/>
<evidence type="ECO:0000256" key="8">
    <source>
        <dbReference type="ARBA" id="ARBA00022679"/>
    </source>
</evidence>
<dbReference type="STRING" id="6689.A0A423SFB3"/>
<comment type="similarity">
    <text evidence="4">Belongs to the glycosyltransferase 16 (GT16) protein family.</text>
</comment>
<comment type="caution">
    <text evidence="27">The sequence shown here is derived from an EMBL/GenBank/DDBJ whole genome shotgun (WGS) entry which is preliminary data.</text>
</comment>
<keyword evidence="14" id="KW-0472">Membrane</keyword>
<dbReference type="InterPro" id="IPR007754">
    <property type="entry name" value="GlcNAc_II"/>
</dbReference>
<evidence type="ECO:0000313" key="27">
    <source>
        <dbReference type="EMBL" id="ROT62926.1"/>
    </source>
</evidence>
<feature type="compositionally biased region" description="Basic and acidic residues" evidence="26">
    <location>
        <begin position="67"/>
        <end position="102"/>
    </location>
</feature>
<feature type="binding site" evidence="23">
    <location>
        <position position="297"/>
    </location>
    <ligand>
        <name>substrate</name>
    </ligand>
</feature>
<evidence type="ECO:0000256" key="3">
    <source>
        <dbReference type="ARBA" id="ARBA00004922"/>
    </source>
</evidence>
<gene>
    <name evidence="27" type="ORF">C7M84_019219</name>
</gene>
<dbReference type="GO" id="GO:0000139">
    <property type="term" value="C:Golgi membrane"/>
    <property type="evidence" value="ECO:0007669"/>
    <property type="project" value="UniProtKB-SubCell"/>
</dbReference>
<feature type="binding site" evidence="23">
    <location>
        <begin position="370"/>
        <end position="374"/>
    </location>
    <ligand>
        <name>substrate</name>
    </ligand>
</feature>